<sequence length="359" mass="38618">MLNNKKSVWLNVGLWVLVALMPVSVFAQRSAVVTTVRVAEQPIAAKVELIGTLKANQQVAIAPQVSARVTQVHFSPGVKVKKDQLLLSLDDRAAQAVVREAQAVKQDAVRILKNYQQLFTRKAVTQTELEGQEAAVAMADAKLAAARVAADHLTLRAPFAGVMGLSDVAPGMLLSANSPIADLQDNSQLKLDLAIPEKYFGQLKVGEQLTAFTQAYGEQAFTGKLTVIAPSINSNTLNGKARLIFDNSTQLLVPGMLMRVQLQVSNSTQMVIPTQSLLYAGQQRYVYVVNEEGKVSRRNVSIGRNLGALVTITDGLAVGELVVNKGTVKVREGSQVEVLDTPTTDKTAAKQAEVTHEAL</sequence>
<organism evidence="5 6">
    <name type="scientific">Oceanisphaera pacifica</name>
    <dbReference type="NCBI Taxonomy" id="2818389"/>
    <lineage>
        <taxon>Bacteria</taxon>
        <taxon>Pseudomonadati</taxon>
        <taxon>Pseudomonadota</taxon>
        <taxon>Gammaproteobacteria</taxon>
        <taxon>Aeromonadales</taxon>
        <taxon>Aeromonadaceae</taxon>
        <taxon>Oceanisphaera</taxon>
    </lineage>
</organism>
<evidence type="ECO:0000259" key="4">
    <source>
        <dbReference type="Pfam" id="PF25989"/>
    </source>
</evidence>
<dbReference type="Pfam" id="PF25917">
    <property type="entry name" value="BSH_RND"/>
    <property type="match status" value="1"/>
</dbReference>
<evidence type="ECO:0000256" key="1">
    <source>
        <dbReference type="ARBA" id="ARBA00009477"/>
    </source>
</evidence>
<dbReference type="InterPro" id="IPR058637">
    <property type="entry name" value="YknX-like_C"/>
</dbReference>
<protein>
    <submittedName>
        <fullName evidence="5">Efflux RND transporter periplasmic adaptor subunit</fullName>
    </submittedName>
</protein>
<evidence type="ECO:0000259" key="2">
    <source>
        <dbReference type="Pfam" id="PF25917"/>
    </source>
</evidence>
<gene>
    <name evidence="5" type="ORF">J3U76_03680</name>
</gene>
<dbReference type="Proteomes" id="UP000664882">
    <property type="component" value="Unassembled WGS sequence"/>
</dbReference>
<proteinExistence type="inferred from homology"/>
<dbReference type="EMBL" id="JAGDFX010000003">
    <property type="protein sequence ID" value="MBO1518746.1"/>
    <property type="molecule type" value="Genomic_DNA"/>
</dbReference>
<dbReference type="NCBIfam" id="TIGR01730">
    <property type="entry name" value="RND_mfp"/>
    <property type="match status" value="1"/>
</dbReference>
<dbReference type="PANTHER" id="PTHR30469:SF13">
    <property type="entry name" value="HAE1 FAMILY EFFLUX PUMP MFP COMPONENT"/>
    <property type="match status" value="1"/>
</dbReference>
<accession>A0ABS3NEN8</accession>
<feature type="domain" description="CusB-like beta-barrel" evidence="3">
    <location>
        <begin position="191"/>
        <end position="263"/>
    </location>
</feature>
<feature type="domain" description="Multidrug resistance protein MdtA-like barrel-sandwich hybrid" evidence="2">
    <location>
        <begin position="58"/>
        <end position="178"/>
    </location>
</feature>
<dbReference type="Pfam" id="PF25989">
    <property type="entry name" value="YknX_C"/>
    <property type="match status" value="1"/>
</dbReference>
<dbReference type="Gene3D" id="2.40.420.20">
    <property type="match status" value="1"/>
</dbReference>
<dbReference type="Gene3D" id="2.40.50.100">
    <property type="match status" value="1"/>
</dbReference>
<feature type="domain" description="YknX-like C-terminal permuted SH3-like" evidence="4">
    <location>
        <begin position="271"/>
        <end position="338"/>
    </location>
</feature>
<dbReference type="InterPro" id="IPR058792">
    <property type="entry name" value="Beta-barrel_RND_2"/>
</dbReference>
<evidence type="ECO:0000313" key="5">
    <source>
        <dbReference type="EMBL" id="MBO1518746.1"/>
    </source>
</evidence>
<evidence type="ECO:0000313" key="6">
    <source>
        <dbReference type="Proteomes" id="UP000664882"/>
    </source>
</evidence>
<dbReference type="RefSeq" id="WP_208004476.1">
    <property type="nucleotide sequence ID" value="NZ_JAGDFX010000003.1"/>
</dbReference>
<name>A0ABS3NEN8_9GAMM</name>
<evidence type="ECO:0000259" key="3">
    <source>
        <dbReference type="Pfam" id="PF25954"/>
    </source>
</evidence>
<keyword evidence="6" id="KW-1185">Reference proteome</keyword>
<dbReference type="SUPFAM" id="SSF111369">
    <property type="entry name" value="HlyD-like secretion proteins"/>
    <property type="match status" value="1"/>
</dbReference>
<dbReference type="Gene3D" id="2.40.30.170">
    <property type="match status" value="1"/>
</dbReference>
<dbReference type="InterPro" id="IPR058625">
    <property type="entry name" value="MdtA-like_BSH"/>
</dbReference>
<dbReference type="Gene3D" id="1.10.287.470">
    <property type="entry name" value="Helix hairpin bin"/>
    <property type="match status" value="1"/>
</dbReference>
<comment type="similarity">
    <text evidence="1">Belongs to the membrane fusion protein (MFP) (TC 8.A.1) family.</text>
</comment>
<comment type="caution">
    <text evidence="5">The sequence shown here is derived from an EMBL/GenBank/DDBJ whole genome shotgun (WGS) entry which is preliminary data.</text>
</comment>
<dbReference type="Pfam" id="PF25954">
    <property type="entry name" value="Beta-barrel_RND_2"/>
    <property type="match status" value="1"/>
</dbReference>
<dbReference type="PANTHER" id="PTHR30469">
    <property type="entry name" value="MULTIDRUG RESISTANCE PROTEIN MDTA"/>
    <property type="match status" value="1"/>
</dbReference>
<dbReference type="InterPro" id="IPR006143">
    <property type="entry name" value="RND_pump_MFP"/>
</dbReference>
<reference evidence="5 6" key="1">
    <citation type="submission" date="2021-03" db="EMBL/GenBank/DDBJ databases">
        <title>Oceanisphaera sp. nov., isolated from the intestine.</title>
        <authorList>
            <person name="Zhao L.-H."/>
            <person name="Shi L.-F."/>
        </authorList>
    </citation>
    <scope>NUCLEOTIDE SEQUENCE [LARGE SCALE GENOMIC DNA]</scope>
    <source>
        <strain evidence="5 6">DM8</strain>
    </source>
</reference>